<proteinExistence type="predicted"/>
<feature type="region of interest" description="Disordered" evidence="1">
    <location>
        <begin position="152"/>
        <end position="259"/>
    </location>
</feature>
<keyword evidence="4" id="KW-1185">Reference proteome</keyword>
<sequence length="308" mass="30655">MKLENNFTIDAPVEKAWAALNNPETVAPCFPGATLTTYEGDSFAGTVKVKLGPIAMTYKGKGTYVTRDEAAHEVVIEANGRDSRGNGTANATVTASLAAEGADRTAVSMVTDMTITGKPAQFGRGVISDVADKIIGQFAACVARKLAPAPEESTAEEAVPVAATAAPASEATSDIPAPSAQPARPAPAPAGGSEAISDSVAERTASSNGAAPGAPGASEVEAPVSAEVAPDPATTSPVSTPSSTARTAAAPASAAGGTGLRAPVRSEVDAIDLLDTAGAPVLQRLVPVLGGGLLLVLVVLLVRRLRAG</sequence>
<feature type="compositionally biased region" description="Low complexity" evidence="1">
    <location>
        <begin position="152"/>
        <end position="183"/>
    </location>
</feature>
<accession>A0ABU2NA77</accession>
<dbReference type="InterPro" id="IPR023393">
    <property type="entry name" value="START-like_dom_sf"/>
</dbReference>
<evidence type="ECO:0000313" key="4">
    <source>
        <dbReference type="Proteomes" id="UP001183202"/>
    </source>
</evidence>
<dbReference type="Pfam" id="PF06240">
    <property type="entry name" value="COXG"/>
    <property type="match status" value="1"/>
</dbReference>
<dbReference type="EMBL" id="JAVREJ010000009">
    <property type="protein sequence ID" value="MDT0350855.1"/>
    <property type="molecule type" value="Genomic_DNA"/>
</dbReference>
<dbReference type="PANTHER" id="PTHR38588:SF1">
    <property type="entry name" value="BLL0334 PROTEIN"/>
    <property type="match status" value="1"/>
</dbReference>
<dbReference type="CDD" id="cd07823">
    <property type="entry name" value="SRPBCC_5"/>
    <property type="match status" value="1"/>
</dbReference>
<dbReference type="Gene3D" id="3.30.530.20">
    <property type="match status" value="1"/>
</dbReference>
<organism evidence="3 4">
    <name type="scientific">Pseudonocardia charpentierae</name>
    <dbReference type="NCBI Taxonomy" id="3075545"/>
    <lineage>
        <taxon>Bacteria</taxon>
        <taxon>Bacillati</taxon>
        <taxon>Actinomycetota</taxon>
        <taxon>Actinomycetes</taxon>
        <taxon>Pseudonocardiales</taxon>
        <taxon>Pseudonocardiaceae</taxon>
        <taxon>Pseudonocardia</taxon>
    </lineage>
</organism>
<dbReference type="SUPFAM" id="SSF55961">
    <property type="entry name" value="Bet v1-like"/>
    <property type="match status" value="1"/>
</dbReference>
<name>A0ABU2NA77_9PSEU</name>
<feature type="transmembrane region" description="Helical" evidence="2">
    <location>
        <begin position="285"/>
        <end position="302"/>
    </location>
</feature>
<feature type="compositionally biased region" description="Low complexity" evidence="1">
    <location>
        <begin position="205"/>
        <end position="255"/>
    </location>
</feature>
<keyword evidence="2" id="KW-1133">Transmembrane helix</keyword>
<reference evidence="4" key="1">
    <citation type="submission" date="2023-07" db="EMBL/GenBank/DDBJ databases">
        <title>30 novel species of actinomycetes from the DSMZ collection.</title>
        <authorList>
            <person name="Nouioui I."/>
        </authorList>
    </citation>
    <scope>NUCLEOTIDE SEQUENCE [LARGE SCALE GENOMIC DNA]</scope>
    <source>
        <strain evidence="4">DSM 45834</strain>
    </source>
</reference>
<gene>
    <name evidence="3" type="ORF">RM445_15085</name>
</gene>
<keyword evidence="2" id="KW-0812">Transmembrane</keyword>
<dbReference type="RefSeq" id="WP_311556877.1">
    <property type="nucleotide sequence ID" value="NZ_JAVREJ010000009.1"/>
</dbReference>
<evidence type="ECO:0000256" key="1">
    <source>
        <dbReference type="SAM" id="MobiDB-lite"/>
    </source>
</evidence>
<dbReference type="PANTHER" id="PTHR38588">
    <property type="entry name" value="BLL0334 PROTEIN"/>
    <property type="match status" value="1"/>
</dbReference>
<protein>
    <submittedName>
        <fullName evidence="3">SRPBCC family protein</fullName>
    </submittedName>
</protein>
<comment type="caution">
    <text evidence="3">The sequence shown here is derived from an EMBL/GenBank/DDBJ whole genome shotgun (WGS) entry which is preliminary data.</text>
</comment>
<evidence type="ECO:0000256" key="2">
    <source>
        <dbReference type="SAM" id="Phobius"/>
    </source>
</evidence>
<keyword evidence="2" id="KW-0472">Membrane</keyword>
<evidence type="ECO:0000313" key="3">
    <source>
        <dbReference type="EMBL" id="MDT0350855.1"/>
    </source>
</evidence>
<dbReference type="Proteomes" id="UP001183202">
    <property type="component" value="Unassembled WGS sequence"/>
</dbReference>
<dbReference type="InterPro" id="IPR010419">
    <property type="entry name" value="CO_DH_gsu"/>
</dbReference>